<gene>
    <name evidence="3" type="ORF">K3721_18670</name>
</gene>
<dbReference type="EMBL" id="CP081071">
    <property type="protein sequence ID" value="UWQ55981.1"/>
    <property type="molecule type" value="Genomic_DNA"/>
</dbReference>
<feature type="signal peptide" evidence="1">
    <location>
        <begin position="1"/>
        <end position="20"/>
    </location>
</feature>
<keyword evidence="3" id="KW-0614">Plasmid</keyword>
<name>A0A9Q9HNG0_LEICA</name>
<reference evidence="3" key="1">
    <citation type="submission" date="2021-08" db="EMBL/GenBank/DDBJ databases">
        <authorList>
            <person name="Nwanade C."/>
            <person name="Wang M."/>
            <person name="Masoudi A."/>
            <person name="Yu Z."/>
            <person name="Liu J."/>
        </authorList>
    </citation>
    <scope>NUCLEOTIDE SEQUENCE</scope>
    <source>
        <strain evidence="3">S122</strain>
        <plasmid evidence="3">unnamed1</plasmid>
    </source>
</reference>
<geneLocation type="plasmid" evidence="3 4">
    <name>unnamed1</name>
</geneLocation>
<evidence type="ECO:0000313" key="3">
    <source>
        <dbReference type="EMBL" id="UWQ55981.1"/>
    </source>
</evidence>
<feature type="chain" id="PRO_5040418110" evidence="1">
    <location>
        <begin position="21"/>
        <end position="132"/>
    </location>
</feature>
<dbReference type="PROSITE" id="PS51352">
    <property type="entry name" value="THIOREDOXIN_2"/>
    <property type="match status" value="1"/>
</dbReference>
<dbReference type="Gene3D" id="3.40.30.10">
    <property type="entry name" value="Glutaredoxin"/>
    <property type="match status" value="1"/>
</dbReference>
<organism evidence="3 4">
    <name type="scientific">Leisingera caerulea</name>
    <name type="common">Phaeobacter caeruleus</name>
    <dbReference type="NCBI Taxonomy" id="506591"/>
    <lineage>
        <taxon>Bacteria</taxon>
        <taxon>Pseudomonadati</taxon>
        <taxon>Pseudomonadota</taxon>
        <taxon>Alphaproteobacteria</taxon>
        <taxon>Rhodobacterales</taxon>
        <taxon>Roseobacteraceae</taxon>
        <taxon>Leisingera</taxon>
    </lineage>
</organism>
<dbReference type="Proteomes" id="UP001058713">
    <property type="component" value="Plasmid unnamed1"/>
</dbReference>
<dbReference type="KEGG" id="lcae:K3721_18670"/>
<dbReference type="InterPro" id="IPR013766">
    <property type="entry name" value="Thioredoxin_domain"/>
</dbReference>
<feature type="domain" description="Thioredoxin" evidence="2">
    <location>
        <begin position="5"/>
        <end position="129"/>
    </location>
</feature>
<dbReference type="AlphaFoldDB" id="A0A9Q9HNG0"/>
<dbReference type="InterPro" id="IPR036249">
    <property type="entry name" value="Thioredoxin-like_sf"/>
</dbReference>
<evidence type="ECO:0000259" key="2">
    <source>
        <dbReference type="PROSITE" id="PS51352"/>
    </source>
</evidence>
<dbReference type="RefSeq" id="WP_259972760.1">
    <property type="nucleotide sequence ID" value="NZ_CP081071.1"/>
</dbReference>
<accession>A0A9Q9HNG0</accession>
<proteinExistence type="predicted"/>
<sequence length="132" mass="13587">MNRRIFLLSSLSAAAAPALAGAQENPGVGVIFIGASWCSFCKSAAPVLAAMTQPAGIPVLVASHDARPIPPFAEVTDARTHPVAAQITEFPTTLIYSQAAGEITGQITGYRNARHYAQSVRAAVLAAAGRTG</sequence>
<dbReference type="InterPro" id="IPR039555">
    <property type="entry name" value="TraF/TrbB"/>
</dbReference>
<evidence type="ECO:0000256" key="1">
    <source>
        <dbReference type="SAM" id="SignalP"/>
    </source>
</evidence>
<dbReference type="SUPFAM" id="SSF52833">
    <property type="entry name" value="Thioredoxin-like"/>
    <property type="match status" value="1"/>
</dbReference>
<keyword evidence="1" id="KW-0732">Signal</keyword>
<evidence type="ECO:0000313" key="4">
    <source>
        <dbReference type="Proteomes" id="UP001058713"/>
    </source>
</evidence>
<protein>
    <submittedName>
        <fullName evidence="3">Conjugal transfer protein TraF</fullName>
    </submittedName>
</protein>
<dbReference type="CDD" id="cd02947">
    <property type="entry name" value="TRX_family"/>
    <property type="match status" value="1"/>
</dbReference>
<dbReference type="Pfam" id="PF13728">
    <property type="entry name" value="TraF"/>
    <property type="match status" value="1"/>
</dbReference>